<evidence type="ECO:0000256" key="7">
    <source>
        <dbReference type="SAM" id="Phobius"/>
    </source>
</evidence>
<comment type="caution">
    <text evidence="8">The sequence shown here is derived from an EMBL/GenBank/DDBJ whole genome shotgun (WGS) entry which is preliminary data.</text>
</comment>
<evidence type="ECO:0000256" key="2">
    <source>
        <dbReference type="ARBA" id="ARBA00006679"/>
    </source>
</evidence>
<comment type="subcellular location">
    <subcellularLocation>
        <location evidence="1">Cell membrane</location>
        <topology evidence="1">Multi-pass membrane protein</topology>
    </subcellularLocation>
</comment>
<organism evidence="8 9">
    <name type="scientific">Paenibacillus lignilyticus</name>
    <dbReference type="NCBI Taxonomy" id="1172615"/>
    <lineage>
        <taxon>Bacteria</taxon>
        <taxon>Bacillati</taxon>
        <taxon>Bacillota</taxon>
        <taxon>Bacilli</taxon>
        <taxon>Bacillales</taxon>
        <taxon>Paenibacillaceae</taxon>
        <taxon>Paenibacillus</taxon>
    </lineage>
</organism>
<keyword evidence="5 7" id="KW-1133">Transmembrane helix</keyword>
<feature type="transmembrane region" description="Helical" evidence="7">
    <location>
        <begin position="107"/>
        <end position="128"/>
    </location>
</feature>
<evidence type="ECO:0000256" key="3">
    <source>
        <dbReference type="ARBA" id="ARBA00022475"/>
    </source>
</evidence>
<proteinExistence type="inferred from homology"/>
<evidence type="ECO:0000313" key="9">
    <source>
        <dbReference type="Proteomes" id="UP000673394"/>
    </source>
</evidence>
<dbReference type="InterPro" id="IPR051907">
    <property type="entry name" value="DoxX-like_oxidoreductase"/>
</dbReference>
<sequence length="130" mass="13362">MSIALGLLLIRLVVGLTFMGHGVQKLFGWFGGYGLKATGGWMDSIGLKPGVLIALAAGLAELAGGLLFALGLWLPVSAVLIVLTMLGAIIAVHRRNGFWITGNGMEYNIVLIAVAIGVTLIGAGEYAIGG</sequence>
<keyword evidence="3" id="KW-1003">Cell membrane</keyword>
<keyword evidence="4 7" id="KW-0812">Transmembrane</keyword>
<reference evidence="8 9" key="1">
    <citation type="submission" date="2021-04" db="EMBL/GenBank/DDBJ databases">
        <title>Paenibacillus sp. DLE-14 whole genome sequence.</title>
        <authorList>
            <person name="Ham Y.J."/>
        </authorList>
    </citation>
    <scope>NUCLEOTIDE SEQUENCE [LARGE SCALE GENOMIC DNA]</scope>
    <source>
        <strain evidence="8 9">DLE-14</strain>
    </source>
</reference>
<evidence type="ECO:0000256" key="6">
    <source>
        <dbReference type="ARBA" id="ARBA00023136"/>
    </source>
</evidence>
<protein>
    <submittedName>
        <fullName evidence="8">DoxX family protein</fullName>
    </submittedName>
</protein>
<evidence type="ECO:0000313" key="8">
    <source>
        <dbReference type="EMBL" id="MBP3966600.1"/>
    </source>
</evidence>
<dbReference type="PANTHER" id="PTHR33452">
    <property type="entry name" value="OXIDOREDUCTASE CATD-RELATED"/>
    <property type="match status" value="1"/>
</dbReference>
<keyword evidence="6 7" id="KW-0472">Membrane</keyword>
<keyword evidence="9" id="KW-1185">Reference proteome</keyword>
<dbReference type="Pfam" id="PF07681">
    <property type="entry name" value="DoxX"/>
    <property type="match status" value="1"/>
</dbReference>
<dbReference type="InterPro" id="IPR032808">
    <property type="entry name" value="DoxX"/>
</dbReference>
<dbReference type="RefSeq" id="WP_210663855.1">
    <property type="nucleotide sequence ID" value="NZ_JAGKSP010000020.1"/>
</dbReference>
<gene>
    <name evidence="8" type="ORF">I8J30_28350</name>
</gene>
<accession>A0ABS5CL60</accession>
<evidence type="ECO:0000256" key="4">
    <source>
        <dbReference type="ARBA" id="ARBA00022692"/>
    </source>
</evidence>
<evidence type="ECO:0000256" key="1">
    <source>
        <dbReference type="ARBA" id="ARBA00004651"/>
    </source>
</evidence>
<feature type="transmembrane region" description="Helical" evidence="7">
    <location>
        <begin position="66"/>
        <end position="92"/>
    </location>
</feature>
<name>A0ABS5CL60_9BACL</name>
<dbReference type="PANTHER" id="PTHR33452:SF10">
    <property type="entry name" value="OXIDOREDUCTASE MHQP-RELATED"/>
    <property type="match status" value="1"/>
</dbReference>
<evidence type="ECO:0000256" key="5">
    <source>
        <dbReference type="ARBA" id="ARBA00022989"/>
    </source>
</evidence>
<dbReference type="EMBL" id="JAGKSP010000020">
    <property type="protein sequence ID" value="MBP3966600.1"/>
    <property type="molecule type" value="Genomic_DNA"/>
</dbReference>
<comment type="similarity">
    <text evidence="2">Belongs to the DoxX family.</text>
</comment>
<dbReference type="Proteomes" id="UP000673394">
    <property type="component" value="Unassembled WGS sequence"/>
</dbReference>